<name>A0A518BRH4_9BACT</name>
<protein>
    <submittedName>
        <fullName evidence="5">MG2 domain protein</fullName>
    </submittedName>
</protein>
<feature type="signal peptide" evidence="2">
    <location>
        <begin position="1"/>
        <end position="19"/>
    </location>
</feature>
<dbReference type="Pfam" id="PF01835">
    <property type="entry name" value="MG2"/>
    <property type="match status" value="1"/>
</dbReference>
<dbReference type="KEGG" id="pbap:Pla133_46940"/>
<dbReference type="InterPro" id="IPR001599">
    <property type="entry name" value="Macroglobln_a2"/>
</dbReference>
<proteinExistence type="inferred from homology"/>
<comment type="similarity">
    <text evidence="1">Belongs to the protease inhibitor I39 (alpha-2-macroglobulin) family. Bacterial alpha-2-macroglobulin subfamily.</text>
</comment>
<dbReference type="Gene3D" id="2.20.130.20">
    <property type="match status" value="1"/>
</dbReference>
<dbReference type="GO" id="GO:0004866">
    <property type="term" value="F:endopeptidase inhibitor activity"/>
    <property type="evidence" value="ECO:0007669"/>
    <property type="project" value="InterPro"/>
</dbReference>
<dbReference type="InterPro" id="IPR051802">
    <property type="entry name" value="YfhM-like"/>
</dbReference>
<dbReference type="PANTHER" id="PTHR40094">
    <property type="entry name" value="ALPHA-2-MACROGLOBULIN HOMOLOG"/>
    <property type="match status" value="1"/>
</dbReference>
<feature type="domain" description="Alpha-2-macroglobulin" evidence="4">
    <location>
        <begin position="1192"/>
        <end position="1283"/>
    </location>
</feature>
<dbReference type="SMART" id="SM01419">
    <property type="entry name" value="Thiol-ester_cl"/>
    <property type="match status" value="1"/>
</dbReference>
<dbReference type="RefSeq" id="WP_145069592.1">
    <property type="nucleotide sequence ID" value="NZ_CP036287.1"/>
</dbReference>
<dbReference type="InterPro" id="IPR047565">
    <property type="entry name" value="Alpha-macroglob_thiol-ester_cl"/>
</dbReference>
<dbReference type="Pfam" id="PF00207">
    <property type="entry name" value="A2M"/>
    <property type="match status" value="1"/>
</dbReference>
<dbReference type="Gene3D" id="1.50.10.20">
    <property type="match status" value="1"/>
</dbReference>
<dbReference type="Gene3D" id="2.60.40.1930">
    <property type="match status" value="1"/>
</dbReference>
<keyword evidence="6" id="KW-1185">Reference proteome</keyword>
<keyword evidence="2" id="KW-0732">Signal</keyword>
<evidence type="ECO:0000313" key="5">
    <source>
        <dbReference type="EMBL" id="QDU69574.1"/>
    </source>
</evidence>
<gene>
    <name evidence="5" type="ORF">Pla133_46940</name>
</gene>
<dbReference type="SMART" id="SM01360">
    <property type="entry name" value="A2M"/>
    <property type="match status" value="1"/>
</dbReference>
<evidence type="ECO:0000313" key="6">
    <source>
        <dbReference type="Proteomes" id="UP000316921"/>
    </source>
</evidence>
<dbReference type="InterPro" id="IPR011625">
    <property type="entry name" value="A2M_N_BRD"/>
</dbReference>
<dbReference type="PANTHER" id="PTHR40094:SF1">
    <property type="entry name" value="UBIQUITIN DOMAIN-CONTAINING PROTEIN"/>
    <property type="match status" value="1"/>
</dbReference>
<dbReference type="InterPro" id="IPR002890">
    <property type="entry name" value="MG2"/>
</dbReference>
<organism evidence="5 6">
    <name type="scientific">Engelhardtia mirabilis</name>
    <dbReference type="NCBI Taxonomy" id="2528011"/>
    <lineage>
        <taxon>Bacteria</taxon>
        <taxon>Pseudomonadati</taxon>
        <taxon>Planctomycetota</taxon>
        <taxon>Planctomycetia</taxon>
        <taxon>Planctomycetia incertae sedis</taxon>
        <taxon>Engelhardtia</taxon>
    </lineage>
</organism>
<dbReference type="InterPro" id="IPR041246">
    <property type="entry name" value="Bact_MG10"/>
</dbReference>
<feature type="chain" id="PRO_5021739115" evidence="2">
    <location>
        <begin position="20"/>
        <end position="1973"/>
    </location>
</feature>
<dbReference type="Pfam" id="PF17973">
    <property type="entry name" value="bMG10"/>
    <property type="match status" value="1"/>
</dbReference>
<evidence type="ECO:0000259" key="4">
    <source>
        <dbReference type="SMART" id="SM01360"/>
    </source>
</evidence>
<dbReference type="GO" id="GO:0005615">
    <property type="term" value="C:extracellular space"/>
    <property type="evidence" value="ECO:0007669"/>
    <property type="project" value="InterPro"/>
</dbReference>
<sequence length="1973" mass="214051" precursor="true">MFRRIAIALALISTLVGLAALGLATPDPATRPLQWDLESQVRRAEALAAEGSDAAAHDVWRAIEAQAESGDLDLTDAQRRRLELGLADSGWRAAANTRDTSVIDAARETLRVLSPADTRVEDRDLVWAMARESLGDLDWARTRTWNIGPALADYTAALEWWGRSSDLERAREHWLSIFWRLAQPPWAPGDFDTGYGRGQIPIELAEQALRLVRGDDERGRAHLVLAHLGLQVASTPRQQARAIEHLEQVIAIGRATSAHDDALWALAQHLENVGRFTRDEEGRFELEVDLVGAVALYRQLRGDYSQDSSRWWNGANNRLGDLTGPSVQLWTPGAFLPGSQVGFGIQTRNVEAVEFALYPIDPARDVHFDASDQSPWSWLSEVDVKGRSPERAWSYATGDVGDYRRRDANLELDPAPELGAYVLVARAGGVEERELILVTDAALVTHAAASDLWLWATRATDGEPLGGVRFDVRARCRVDGGDWVWRERWATADGDGLARIDVGDARNTQILAFVSTDSGPAYSVLFSSARPDPAEWGLHVTTDRPAYRPGHEVYFSVMARVLSKDGTWEPPVGRAPRWEIYGPRGEVVASGELDLSTFGTASGSFATTVDQTLGAYQLRFLEGDRQIGQSELFRLEEYVRPEFEVSVELPEDDDGRAEVFVLGDEVRAEVVAATYAGAPVAGAEVEFVVRRQQHWSLPTPRGPYAWFERGLGQQNNNYWWGGSGEEVQRTSAVTDAAGRAQVAFETFGLDSGEWEFTVEARVTDALRREVTGTGTVLVAEHAFRARVETEHRLFRPGAALDATVITEDPNGNPLSVEGAASLVQVRSYTQVEWVDAFGPRIPTDLTFPHDVEQEIQRIPLTTGPDGRAQWTPTPPGVGTYLVRFEAADPRSGGRVVGEARVIVCTEGTNDVGLRSGGIELFLDAEAIAEGEAAQVLIVTDRSRRAVLLAVETRGELELRVLRIGGTAKLVALPLAERHVPQTYLSIFAVQDGQLLTDSETLVVPPAQHVLAIDAELDREVYEPGDVATLDLTVRDHAGEPVESHLSVTLFDESLTAIAAEASGDPRLTYFGQSSWWRASRATSFERNAYGRFELTDEFGWRSEREAQGYRGPGDTVGVQYETRKVRAGVGGREAGDSDFFLGQGIERLGYAESATPAMSRDMALAGPPGVQFFALAGAGTPTASVRVDFRETALWDADVVTDADGAAQLKFTWPDSTTRWKLGAVACDEHSSFGLERRSAARTTLPLLLRLATPRFLVAGDEAVVSTLVRNDTDAAIPCQVLLTTPIAGFDAAQIVGPLAGGVVDSEAGMVTVPAGAEVTVDWLVRAGGAGEAKFMAMVASSERSDGIERILPVIEHGLDVVIAAAGVADSERAELVVDLPPARPGSTAVDVVITPSLASTAIAALPYLADYPYGCLEQTLSRFVPTVVALGALEELGFDREAVARSTFDPPSHVRAPDTEREATLPKIDAMVADGLERVLSMQRGDGGFSWWPGGSADAFMTGYAVWSLALALDAGVDVPRGAIENGARWLEQRLVQTEADTQLGAWELHAWAAARRSLEDAGGAKLQISEAVGRAFDLTYSGRQSLGAYGLAALLLAAHDLGRDEQAAVLLRNLADGVVREDGSGGVLQPGIAASGRLTAHWGDDGIGYRWSQDGTEATAFALRALLAVDPDNALVEPAIEWLVLNRRGARWKSTRDTAICVLALVDAVRARGELEAPGEFRLLVDGTEIGGGSFDPSRPWIQPLRWPVSNLGEGRHVVALEQQGPPRRLYWHVTARTFSIEERIAPRANELVVRRDVFHLAPRETLLAGTVFERVPLAHGDVVASGDRVEVVVTLHTRVPLEYVIVEDHKAAGFEAVELTSGGPAWAQELRADEVAQRFGDDPLALPQTTGDRQPLAGVGYTGRSQWVYRELRDTRVVSFIDRLPAGTWELRTTLRAQTPGTFAALPATAAAMYAPDLAGNSIELQLGVE</sequence>
<dbReference type="Pfam" id="PF07678">
    <property type="entry name" value="TED_complement"/>
    <property type="match status" value="1"/>
</dbReference>
<evidence type="ECO:0000256" key="2">
    <source>
        <dbReference type="SAM" id="SignalP"/>
    </source>
</evidence>
<dbReference type="InterPro" id="IPR011626">
    <property type="entry name" value="Alpha-macroglobulin_TED"/>
</dbReference>
<dbReference type="SUPFAM" id="SSF48239">
    <property type="entry name" value="Terpenoid cyclases/Protein prenyltransferases"/>
    <property type="match status" value="1"/>
</dbReference>
<evidence type="ECO:0000259" key="3">
    <source>
        <dbReference type="SMART" id="SM01359"/>
    </source>
</evidence>
<reference evidence="5 6" key="1">
    <citation type="submission" date="2019-02" db="EMBL/GenBank/DDBJ databases">
        <title>Deep-cultivation of Planctomycetes and their phenomic and genomic characterization uncovers novel biology.</title>
        <authorList>
            <person name="Wiegand S."/>
            <person name="Jogler M."/>
            <person name="Boedeker C."/>
            <person name="Pinto D."/>
            <person name="Vollmers J."/>
            <person name="Rivas-Marin E."/>
            <person name="Kohn T."/>
            <person name="Peeters S.H."/>
            <person name="Heuer A."/>
            <person name="Rast P."/>
            <person name="Oberbeckmann S."/>
            <person name="Bunk B."/>
            <person name="Jeske O."/>
            <person name="Meyerdierks A."/>
            <person name="Storesund J.E."/>
            <person name="Kallscheuer N."/>
            <person name="Luecker S."/>
            <person name="Lage O.M."/>
            <person name="Pohl T."/>
            <person name="Merkel B.J."/>
            <person name="Hornburger P."/>
            <person name="Mueller R.-W."/>
            <person name="Bruemmer F."/>
            <person name="Labrenz M."/>
            <person name="Spormann A.M."/>
            <person name="Op den Camp H."/>
            <person name="Overmann J."/>
            <person name="Amann R."/>
            <person name="Jetten M.S.M."/>
            <person name="Mascher T."/>
            <person name="Medema M.H."/>
            <person name="Devos D.P."/>
            <person name="Kaster A.-K."/>
            <person name="Ovreas L."/>
            <person name="Rohde M."/>
            <person name="Galperin M.Y."/>
            <person name="Jogler C."/>
        </authorList>
    </citation>
    <scope>NUCLEOTIDE SEQUENCE [LARGE SCALE GENOMIC DNA]</scope>
    <source>
        <strain evidence="5 6">Pla133</strain>
    </source>
</reference>
<dbReference type="SMART" id="SM01359">
    <property type="entry name" value="A2M_N_2"/>
    <property type="match status" value="1"/>
</dbReference>
<dbReference type="InterPro" id="IPR008930">
    <property type="entry name" value="Terpenoid_cyclase/PrenylTrfase"/>
</dbReference>
<dbReference type="CDD" id="cd02891">
    <property type="entry name" value="A2M_like"/>
    <property type="match status" value="1"/>
</dbReference>
<accession>A0A518BRH4</accession>
<dbReference type="EMBL" id="CP036287">
    <property type="protein sequence ID" value="QDU69574.1"/>
    <property type="molecule type" value="Genomic_DNA"/>
</dbReference>
<evidence type="ECO:0000256" key="1">
    <source>
        <dbReference type="ARBA" id="ARBA00010556"/>
    </source>
</evidence>
<feature type="domain" description="Alpha-2-macroglobulin bait region" evidence="3">
    <location>
        <begin position="918"/>
        <end position="1057"/>
    </location>
</feature>
<dbReference type="Pfam" id="PF07703">
    <property type="entry name" value="A2M_BRD"/>
    <property type="match status" value="1"/>
</dbReference>
<dbReference type="Proteomes" id="UP000316921">
    <property type="component" value="Chromosome"/>
</dbReference>